<feature type="coiled-coil region" evidence="1">
    <location>
        <begin position="20"/>
        <end position="54"/>
    </location>
</feature>
<sequence length="271" mass="29703">MTASKLSPERTALAESINAQRNALAESARAEELLEHAQDKLDELTDKLDEFTGLDAEMRESRAAQTVAAIQNGVGIPTEEPPGFASRLTGRERVEAELNSIKDAIPVLESQLTSAKRHVEQCAYEIELAVESVFVAEAEELASRYAERLREVREMLYAIRFMGARQVMRDPSQRRASTAPMYWGNETTRIIAMPQSVVEACADDSLGQSEYRDGLRKRDMVSAAVSALWGALHNNPAAQLAIAELPPPFDYSAIVEEARAAGVTVTRAGGR</sequence>
<reference evidence="2" key="1">
    <citation type="submission" date="2023-07" db="EMBL/GenBank/DDBJ databases">
        <authorList>
            <person name="Pelsma A.J. K."/>
        </authorList>
    </citation>
    <scope>NUCLEOTIDE SEQUENCE</scope>
</reference>
<accession>A0AA48M0Q3</accession>
<keyword evidence="1" id="KW-0175">Coiled coil</keyword>
<organism evidence="2">
    <name type="scientific">freshwater sediment metagenome</name>
    <dbReference type="NCBI Taxonomy" id="556182"/>
    <lineage>
        <taxon>unclassified sequences</taxon>
        <taxon>metagenomes</taxon>
        <taxon>ecological metagenomes</taxon>
    </lineage>
</organism>
<dbReference type="AlphaFoldDB" id="A0AA48M0Q3"/>
<name>A0AA48M0Q3_9ZZZZ</name>
<evidence type="ECO:0000256" key="1">
    <source>
        <dbReference type="SAM" id="Coils"/>
    </source>
</evidence>
<gene>
    <name evidence="2" type="ORF">AMST5_00976</name>
</gene>
<dbReference type="EMBL" id="OY288114">
    <property type="protein sequence ID" value="CAJ0857021.1"/>
    <property type="molecule type" value="Genomic_DNA"/>
</dbReference>
<protein>
    <submittedName>
        <fullName evidence="2">Uncharacterized protein</fullName>
    </submittedName>
</protein>
<evidence type="ECO:0000313" key="2">
    <source>
        <dbReference type="EMBL" id="CAJ0857021.1"/>
    </source>
</evidence>
<proteinExistence type="predicted"/>